<dbReference type="InterPro" id="IPR036188">
    <property type="entry name" value="FAD/NAD-bd_sf"/>
</dbReference>
<dbReference type="GO" id="GO:0016705">
    <property type="term" value="F:oxidoreductase activity, acting on paired donors, with incorporation or reduction of molecular oxygen"/>
    <property type="evidence" value="ECO:0007669"/>
    <property type="project" value="InterPro"/>
</dbReference>
<dbReference type="AlphaFoldDB" id="A0A4Y9VSH9"/>
<evidence type="ECO:0000313" key="9">
    <source>
        <dbReference type="EMBL" id="TFW72255.1"/>
    </source>
</evidence>
<organism evidence="9 10">
    <name type="scientific">Methylotenera oryzisoli</name>
    <dbReference type="NCBI Taxonomy" id="2080758"/>
    <lineage>
        <taxon>Bacteria</taxon>
        <taxon>Pseudomonadati</taxon>
        <taxon>Pseudomonadota</taxon>
        <taxon>Betaproteobacteria</taxon>
        <taxon>Nitrosomonadales</taxon>
        <taxon>Methylophilaceae</taxon>
        <taxon>Methylotenera</taxon>
    </lineage>
</organism>
<dbReference type="Proteomes" id="UP000297706">
    <property type="component" value="Unassembled WGS sequence"/>
</dbReference>
<evidence type="ECO:0000256" key="1">
    <source>
        <dbReference type="ARBA" id="ARBA00001974"/>
    </source>
</evidence>
<dbReference type="RefSeq" id="WP_135276798.1">
    <property type="nucleotide sequence ID" value="NZ_PQVH01000006.1"/>
</dbReference>
<sequence length="391" mass="42528">MLNFDIVIVGAGPAGLCFAQAVAGCGLRIAILERQPESMLADPAFDGREIALTHHSAHIMQALGLWQRIDNNAISLLRDAQVLNGPSLYAMQIEHDANKTASLGYLVANHLIRKAAYEAVKASPDITLLTASDITAISTDNDGAYISLANGTKVQAQLLVAADSRFSETRRAMGIPATMHDFGKTMMVCVMEHSIPHHHVAWEWFDYGQTLALLPMNGTQSSVVITLPAADIQRLMSLNEAEFNQEIALRFKHRLGSMQLASTRHAYPLVTAYASQLVAKRFALIGDAAVGMHPVTAHGFNFGLFGINVLADEIKTAKSRGSNIAASALLERYQRKHRFKTRPLFLATHAIAKLYGNDTIPARLIRAASLRLGNSISPFKRAVAHMLTEAS</sequence>
<keyword evidence="10" id="KW-1185">Reference proteome</keyword>
<dbReference type="PANTHER" id="PTHR43876">
    <property type="entry name" value="UBIQUINONE BIOSYNTHESIS MONOOXYGENASE COQ6, MITOCHONDRIAL"/>
    <property type="match status" value="1"/>
</dbReference>
<reference evidence="9 10" key="1">
    <citation type="submission" date="2018-02" db="EMBL/GenBank/DDBJ databases">
        <title>A novel lanthanide dependent methylotroph, Methylotenera sp. La3113.</title>
        <authorList>
            <person name="Lv H."/>
            <person name="Tani A."/>
        </authorList>
    </citation>
    <scope>NUCLEOTIDE SEQUENCE [LARGE SCALE GENOMIC DNA]</scope>
    <source>
        <strain evidence="9 10">La3113</strain>
    </source>
</reference>
<comment type="similarity">
    <text evidence="3">Belongs to the UbiH/COQ6 family.</text>
</comment>
<keyword evidence="5" id="KW-0274">FAD</keyword>
<dbReference type="NCBIfam" id="NF006593">
    <property type="entry name" value="PRK09126.1"/>
    <property type="match status" value="1"/>
</dbReference>
<dbReference type="GO" id="GO:0006744">
    <property type="term" value="P:ubiquinone biosynthetic process"/>
    <property type="evidence" value="ECO:0007669"/>
    <property type="project" value="UniProtKB-UniPathway"/>
</dbReference>
<evidence type="ECO:0000313" key="10">
    <source>
        <dbReference type="Proteomes" id="UP000297706"/>
    </source>
</evidence>
<evidence type="ECO:0000256" key="7">
    <source>
        <dbReference type="ARBA" id="ARBA00023033"/>
    </source>
</evidence>
<dbReference type="InterPro" id="IPR002938">
    <property type="entry name" value="FAD-bd"/>
</dbReference>
<comment type="caution">
    <text evidence="9">The sequence shown here is derived from an EMBL/GenBank/DDBJ whole genome shotgun (WGS) entry which is preliminary data.</text>
</comment>
<dbReference type="GO" id="GO:0004497">
    <property type="term" value="F:monooxygenase activity"/>
    <property type="evidence" value="ECO:0007669"/>
    <property type="project" value="UniProtKB-KW"/>
</dbReference>
<evidence type="ECO:0000256" key="2">
    <source>
        <dbReference type="ARBA" id="ARBA00004749"/>
    </source>
</evidence>
<keyword evidence="4" id="KW-0285">Flavoprotein</keyword>
<dbReference type="OrthoDB" id="9769565at2"/>
<evidence type="ECO:0000259" key="8">
    <source>
        <dbReference type="Pfam" id="PF01494"/>
    </source>
</evidence>
<evidence type="ECO:0000256" key="5">
    <source>
        <dbReference type="ARBA" id="ARBA00022827"/>
    </source>
</evidence>
<dbReference type="InterPro" id="IPR010971">
    <property type="entry name" value="UbiH/COQ6"/>
</dbReference>
<dbReference type="Gene3D" id="3.50.50.60">
    <property type="entry name" value="FAD/NAD(P)-binding domain"/>
    <property type="match status" value="2"/>
</dbReference>
<proteinExistence type="inferred from homology"/>
<name>A0A4Y9VSH9_9PROT</name>
<comment type="pathway">
    <text evidence="2">Cofactor biosynthesis; ubiquinone biosynthesis.</text>
</comment>
<dbReference type="NCBIfam" id="TIGR01988">
    <property type="entry name" value="Ubi-OHases"/>
    <property type="match status" value="1"/>
</dbReference>
<dbReference type="SUPFAM" id="SSF51905">
    <property type="entry name" value="FAD/NAD(P)-binding domain"/>
    <property type="match status" value="1"/>
</dbReference>
<dbReference type="GO" id="GO:0071949">
    <property type="term" value="F:FAD binding"/>
    <property type="evidence" value="ECO:0007669"/>
    <property type="project" value="InterPro"/>
</dbReference>
<evidence type="ECO:0000256" key="6">
    <source>
        <dbReference type="ARBA" id="ARBA00023002"/>
    </source>
</evidence>
<accession>A0A4Y9VSH9</accession>
<evidence type="ECO:0000256" key="3">
    <source>
        <dbReference type="ARBA" id="ARBA00005349"/>
    </source>
</evidence>
<gene>
    <name evidence="9" type="ORF">C3Y98_03890</name>
</gene>
<feature type="domain" description="FAD-binding" evidence="8">
    <location>
        <begin position="5"/>
        <end position="336"/>
    </location>
</feature>
<protein>
    <recommendedName>
        <fullName evidence="8">FAD-binding domain-containing protein</fullName>
    </recommendedName>
</protein>
<dbReference type="InterPro" id="IPR051205">
    <property type="entry name" value="UbiH/COQ6_monooxygenase"/>
</dbReference>
<keyword evidence="7" id="KW-0503">Monooxygenase</keyword>
<dbReference type="PANTHER" id="PTHR43876:SF25">
    <property type="entry name" value="MONOOXYGENASE NMA2164"/>
    <property type="match status" value="1"/>
</dbReference>
<dbReference type="EMBL" id="PQVH01000006">
    <property type="protein sequence ID" value="TFW72255.1"/>
    <property type="molecule type" value="Genomic_DNA"/>
</dbReference>
<dbReference type="Pfam" id="PF01494">
    <property type="entry name" value="FAD_binding_3"/>
    <property type="match status" value="1"/>
</dbReference>
<dbReference type="PRINTS" id="PR00420">
    <property type="entry name" value="RNGMNOXGNASE"/>
</dbReference>
<keyword evidence="6" id="KW-0560">Oxidoreductase</keyword>
<evidence type="ECO:0000256" key="4">
    <source>
        <dbReference type="ARBA" id="ARBA00022630"/>
    </source>
</evidence>
<comment type="cofactor">
    <cofactor evidence="1">
        <name>FAD</name>
        <dbReference type="ChEBI" id="CHEBI:57692"/>
    </cofactor>
</comment>
<dbReference type="UniPathway" id="UPA00232"/>